<organism evidence="2 3">
    <name type="scientific">Mycena rosella</name>
    <name type="common">Pink bonnet</name>
    <name type="synonym">Agaricus rosellus</name>
    <dbReference type="NCBI Taxonomy" id="1033263"/>
    <lineage>
        <taxon>Eukaryota</taxon>
        <taxon>Fungi</taxon>
        <taxon>Dikarya</taxon>
        <taxon>Basidiomycota</taxon>
        <taxon>Agaricomycotina</taxon>
        <taxon>Agaricomycetes</taxon>
        <taxon>Agaricomycetidae</taxon>
        <taxon>Agaricales</taxon>
        <taxon>Marasmiineae</taxon>
        <taxon>Mycenaceae</taxon>
        <taxon>Mycena</taxon>
    </lineage>
</organism>
<sequence length="163" mass="17550">SPQTCGDPSDAVPFYLVALPGQAFYYTALASDVNSLINPPFSYSFIGTAARVFTTQELSTVPFFHVRSGSVLGPLHSDNLYTTSTTERDSALVSGYVDTGIAGYIYPSQICGSVPFYRLFTTTATVTEHFYTINATYRATLVASGAWTDEGIAGYVLDFNVCA</sequence>
<protein>
    <recommendedName>
        <fullName evidence="1">DUF5648 domain-containing protein</fullName>
    </recommendedName>
</protein>
<dbReference type="Proteomes" id="UP001221757">
    <property type="component" value="Unassembled WGS sequence"/>
</dbReference>
<comment type="caution">
    <text evidence="2">The sequence shown here is derived from an EMBL/GenBank/DDBJ whole genome shotgun (WGS) entry which is preliminary data.</text>
</comment>
<proteinExistence type="predicted"/>
<evidence type="ECO:0000313" key="2">
    <source>
        <dbReference type="EMBL" id="KAJ7702823.1"/>
    </source>
</evidence>
<evidence type="ECO:0000259" key="1">
    <source>
        <dbReference type="Pfam" id="PF18885"/>
    </source>
</evidence>
<name>A0AAD7GNH0_MYCRO</name>
<dbReference type="AlphaFoldDB" id="A0AAD7GNH0"/>
<dbReference type="EMBL" id="JARKIE010000014">
    <property type="protein sequence ID" value="KAJ7702823.1"/>
    <property type="molecule type" value="Genomic_DNA"/>
</dbReference>
<feature type="non-terminal residue" evidence="2">
    <location>
        <position position="1"/>
    </location>
</feature>
<dbReference type="InterPro" id="IPR043708">
    <property type="entry name" value="DUF5648"/>
</dbReference>
<feature type="domain" description="DUF5648" evidence="1">
    <location>
        <begin position="25"/>
        <end position="157"/>
    </location>
</feature>
<gene>
    <name evidence="2" type="ORF">B0H17DRAFT_923215</name>
</gene>
<dbReference type="Pfam" id="PF18885">
    <property type="entry name" value="DUF5648"/>
    <property type="match status" value="1"/>
</dbReference>
<evidence type="ECO:0000313" key="3">
    <source>
        <dbReference type="Proteomes" id="UP001221757"/>
    </source>
</evidence>
<reference evidence="2" key="1">
    <citation type="submission" date="2023-03" db="EMBL/GenBank/DDBJ databases">
        <title>Massive genome expansion in bonnet fungi (Mycena s.s.) driven by repeated elements and novel gene families across ecological guilds.</title>
        <authorList>
            <consortium name="Lawrence Berkeley National Laboratory"/>
            <person name="Harder C.B."/>
            <person name="Miyauchi S."/>
            <person name="Viragh M."/>
            <person name="Kuo A."/>
            <person name="Thoen E."/>
            <person name="Andreopoulos B."/>
            <person name="Lu D."/>
            <person name="Skrede I."/>
            <person name="Drula E."/>
            <person name="Henrissat B."/>
            <person name="Morin E."/>
            <person name="Kohler A."/>
            <person name="Barry K."/>
            <person name="LaButti K."/>
            <person name="Morin E."/>
            <person name="Salamov A."/>
            <person name="Lipzen A."/>
            <person name="Mereny Z."/>
            <person name="Hegedus B."/>
            <person name="Baldrian P."/>
            <person name="Stursova M."/>
            <person name="Weitz H."/>
            <person name="Taylor A."/>
            <person name="Grigoriev I.V."/>
            <person name="Nagy L.G."/>
            <person name="Martin F."/>
            <person name="Kauserud H."/>
        </authorList>
    </citation>
    <scope>NUCLEOTIDE SEQUENCE</scope>
    <source>
        <strain evidence="2">CBHHK067</strain>
    </source>
</reference>
<keyword evidence="3" id="KW-1185">Reference proteome</keyword>
<accession>A0AAD7GNH0</accession>